<keyword evidence="1" id="KW-0812">Transmembrane</keyword>
<keyword evidence="1" id="KW-1133">Transmembrane helix</keyword>
<feature type="transmembrane region" description="Helical" evidence="1">
    <location>
        <begin position="7"/>
        <end position="26"/>
    </location>
</feature>
<dbReference type="Proteomes" id="UP000238322">
    <property type="component" value="Unassembled WGS sequence"/>
</dbReference>
<dbReference type="EMBL" id="PUHY01000005">
    <property type="protein sequence ID" value="PQO37751.1"/>
    <property type="molecule type" value="Genomic_DNA"/>
</dbReference>
<proteinExistence type="predicted"/>
<gene>
    <name evidence="2" type="ORF">C5Y83_07350</name>
</gene>
<evidence type="ECO:0000313" key="2">
    <source>
        <dbReference type="EMBL" id="PQO37751.1"/>
    </source>
</evidence>
<dbReference type="OrthoDB" id="871494at2"/>
<accession>A0A2S8G0F4</accession>
<reference evidence="2 3" key="1">
    <citation type="submission" date="2018-02" db="EMBL/GenBank/DDBJ databases">
        <title>Comparative genomes isolates from brazilian mangrove.</title>
        <authorList>
            <person name="Araujo J.E."/>
            <person name="Taketani R.G."/>
            <person name="Silva M.C.P."/>
            <person name="Loureco M.V."/>
            <person name="Andreote F.D."/>
        </authorList>
    </citation>
    <scope>NUCLEOTIDE SEQUENCE [LARGE SCALE GENOMIC DNA]</scope>
    <source>
        <strain evidence="2 3">Hex-1 MGV</strain>
    </source>
</reference>
<evidence type="ECO:0000256" key="1">
    <source>
        <dbReference type="SAM" id="Phobius"/>
    </source>
</evidence>
<evidence type="ECO:0000313" key="3">
    <source>
        <dbReference type="Proteomes" id="UP000238322"/>
    </source>
</evidence>
<sequence length="430" mass="47961">MQYLRISIVRILLGVWLLIVIGVIYGNARLYAPSPLAASLSKAPPQLTSQLAANRAALESGAATRMQALFPEGYYFSYLFHGLAWVELAMRDASHTEEAIEEASWCLQHMESPEGHAPFPPDLPPDHGMFYAAWKCHLRGGIVTLQQASDEKQLALWRDECDEIVTALQTSETPFLPSYHGAAWPCDTVPAIHALCTYDHLLKESRYRTFVKQWLVEVEERRDRQTGLLFPHTASLPEGRAGSVARATSQVIVLRLLPDIAPRIAQLEYESFRRDYVTTFLGAPCVLEFPRGMSGTGDVDSGPLVFGRSLSATVFLMGVAQVYGDHALADAIAQTGEVVGLPWTSDGKKQYAAGLLPIGDIMVTYAHVARPWFAQTQHHPDQPYEMCAWWRLPIHAVSLLVLLPALLLVWRRWRHGLKPKQESQESSSRP</sequence>
<comment type="caution">
    <text evidence="2">The sequence shown here is derived from an EMBL/GenBank/DDBJ whole genome shotgun (WGS) entry which is preliminary data.</text>
</comment>
<evidence type="ECO:0008006" key="4">
    <source>
        <dbReference type="Google" id="ProtNLM"/>
    </source>
</evidence>
<dbReference type="RefSeq" id="WP_105329000.1">
    <property type="nucleotide sequence ID" value="NZ_PUHY01000005.1"/>
</dbReference>
<organism evidence="2 3">
    <name type="scientific">Blastopirellula marina</name>
    <dbReference type="NCBI Taxonomy" id="124"/>
    <lineage>
        <taxon>Bacteria</taxon>
        <taxon>Pseudomonadati</taxon>
        <taxon>Planctomycetota</taxon>
        <taxon>Planctomycetia</taxon>
        <taxon>Pirellulales</taxon>
        <taxon>Pirellulaceae</taxon>
        <taxon>Blastopirellula</taxon>
    </lineage>
</organism>
<protein>
    <recommendedName>
        <fullName evidence="4">Linalool dehydratase/isomerase domain-containing protein</fullName>
    </recommendedName>
</protein>
<keyword evidence="1" id="KW-0472">Membrane</keyword>
<name>A0A2S8G0F4_9BACT</name>
<dbReference type="AlphaFoldDB" id="A0A2S8G0F4"/>
<feature type="transmembrane region" description="Helical" evidence="1">
    <location>
        <begin position="388"/>
        <end position="410"/>
    </location>
</feature>